<dbReference type="PROSITE" id="PS51257">
    <property type="entry name" value="PROKAR_LIPOPROTEIN"/>
    <property type="match status" value="1"/>
</dbReference>
<dbReference type="EMBL" id="JAQQAF010000004">
    <property type="protein sequence ID" value="KAJ8493201.1"/>
    <property type="molecule type" value="Genomic_DNA"/>
</dbReference>
<keyword evidence="1" id="KW-0812">Transmembrane</keyword>
<evidence type="ECO:0008006" key="4">
    <source>
        <dbReference type="Google" id="ProtNLM"/>
    </source>
</evidence>
<organism evidence="2 3">
    <name type="scientific">Ensete ventricosum</name>
    <name type="common">Abyssinian banana</name>
    <name type="synonym">Musa ensete</name>
    <dbReference type="NCBI Taxonomy" id="4639"/>
    <lineage>
        <taxon>Eukaryota</taxon>
        <taxon>Viridiplantae</taxon>
        <taxon>Streptophyta</taxon>
        <taxon>Embryophyta</taxon>
        <taxon>Tracheophyta</taxon>
        <taxon>Spermatophyta</taxon>
        <taxon>Magnoliopsida</taxon>
        <taxon>Liliopsida</taxon>
        <taxon>Zingiberales</taxon>
        <taxon>Musaceae</taxon>
        <taxon>Ensete</taxon>
    </lineage>
</organism>
<keyword evidence="1" id="KW-0472">Membrane</keyword>
<feature type="transmembrane region" description="Helical" evidence="1">
    <location>
        <begin position="29"/>
        <end position="48"/>
    </location>
</feature>
<keyword evidence="1" id="KW-1133">Transmembrane helix</keyword>
<comment type="caution">
    <text evidence="2">The sequence shown here is derived from an EMBL/GenBank/DDBJ whole genome shotgun (WGS) entry which is preliminary data.</text>
</comment>
<dbReference type="AlphaFoldDB" id="A0AAV8RCZ1"/>
<reference evidence="2 3" key="1">
    <citation type="submission" date="2022-12" db="EMBL/GenBank/DDBJ databases">
        <title>Chromosome-scale assembly of the Ensete ventricosum genome.</title>
        <authorList>
            <person name="Dussert Y."/>
            <person name="Stocks J."/>
            <person name="Wendawek A."/>
            <person name="Woldeyes F."/>
            <person name="Nichols R.A."/>
            <person name="Borrell J.S."/>
        </authorList>
    </citation>
    <scope>NUCLEOTIDE SEQUENCE [LARGE SCALE GENOMIC DNA]</scope>
    <source>
        <strain evidence="3">cv. Maze</strain>
        <tissue evidence="2">Seeds</tissue>
    </source>
</reference>
<accession>A0AAV8RCZ1</accession>
<evidence type="ECO:0000256" key="1">
    <source>
        <dbReference type="SAM" id="Phobius"/>
    </source>
</evidence>
<gene>
    <name evidence="2" type="ORF">OPV22_014922</name>
</gene>
<protein>
    <recommendedName>
        <fullName evidence="4">Secreted protein</fullName>
    </recommendedName>
</protein>
<sequence length="83" mass="9353">MVLKTQTVVFSHLLLACVIYHHRHHQRDLMLVVGTVCCLTALYHSSAFPRRQFREQFEIATSGSADNAKGLQAHNAGRFSNSQ</sequence>
<evidence type="ECO:0000313" key="3">
    <source>
        <dbReference type="Proteomes" id="UP001222027"/>
    </source>
</evidence>
<name>A0AAV8RCZ1_ENSVE</name>
<dbReference type="Proteomes" id="UP001222027">
    <property type="component" value="Unassembled WGS sequence"/>
</dbReference>
<keyword evidence="3" id="KW-1185">Reference proteome</keyword>
<evidence type="ECO:0000313" key="2">
    <source>
        <dbReference type="EMBL" id="KAJ8493201.1"/>
    </source>
</evidence>
<proteinExistence type="predicted"/>